<evidence type="ECO:0008006" key="12">
    <source>
        <dbReference type="Google" id="ProtNLM"/>
    </source>
</evidence>
<comment type="subcellular location">
    <subcellularLocation>
        <location evidence="1">Nucleus</location>
    </subcellularLocation>
</comment>
<feature type="region of interest" description="Disordered" evidence="7">
    <location>
        <begin position="522"/>
        <end position="552"/>
    </location>
</feature>
<feature type="compositionally biased region" description="Basic and acidic residues" evidence="7">
    <location>
        <begin position="85"/>
        <end position="97"/>
    </location>
</feature>
<reference evidence="10" key="1">
    <citation type="submission" date="2019-08" db="EMBL/GenBank/DDBJ databases">
        <title>The genome of the North American firefly Photinus pyralis.</title>
        <authorList>
            <consortium name="Photinus pyralis genome working group"/>
            <person name="Fallon T.R."/>
            <person name="Sander Lower S.E."/>
            <person name="Weng J.-K."/>
        </authorList>
    </citation>
    <scope>NUCLEOTIDE SEQUENCE</scope>
    <source>
        <strain evidence="10">TRF0915ILg1</strain>
        <tissue evidence="10">Whole body</tissue>
    </source>
</reference>
<evidence type="ECO:0000256" key="1">
    <source>
        <dbReference type="ARBA" id="ARBA00004123"/>
    </source>
</evidence>
<dbReference type="GO" id="GO:0006281">
    <property type="term" value="P:DNA repair"/>
    <property type="evidence" value="ECO:0007669"/>
    <property type="project" value="UniProtKB-KW"/>
</dbReference>
<keyword evidence="3" id="KW-0227">DNA damage</keyword>
<keyword evidence="2" id="KW-0235">DNA replication</keyword>
<evidence type="ECO:0000256" key="4">
    <source>
        <dbReference type="ARBA" id="ARBA00023186"/>
    </source>
</evidence>
<feature type="compositionally biased region" description="Basic and acidic residues" evidence="7">
    <location>
        <begin position="117"/>
        <end position="126"/>
    </location>
</feature>
<dbReference type="InterPro" id="IPR022043">
    <property type="entry name" value="CAF1A_DD"/>
</dbReference>
<evidence type="ECO:0000256" key="3">
    <source>
        <dbReference type="ARBA" id="ARBA00022763"/>
    </source>
</evidence>
<evidence type="ECO:0000256" key="7">
    <source>
        <dbReference type="SAM" id="MobiDB-lite"/>
    </source>
</evidence>
<evidence type="ECO:0000259" key="8">
    <source>
        <dbReference type="Pfam" id="PF11600"/>
    </source>
</evidence>
<gene>
    <name evidence="10" type="ORF">ILUMI_21047</name>
</gene>
<evidence type="ECO:0000313" key="11">
    <source>
        <dbReference type="Proteomes" id="UP000801492"/>
    </source>
</evidence>
<dbReference type="GO" id="GO:0005634">
    <property type="term" value="C:nucleus"/>
    <property type="evidence" value="ECO:0007669"/>
    <property type="project" value="UniProtKB-SubCell"/>
</dbReference>
<evidence type="ECO:0000256" key="5">
    <source>
        <dbReference type="ARBA" id="ARBA00023204"/>
    </source>
</evidence>
<feature type="compositionally biased region" description="Polar residues" evidence="7">
    <location>
        <begin position="218"/>
        <end position="240"/>
    </location>
</feature>
<feature type="region of interest" description="Disordered" evidence="7">
    <location>
        <begin position="67"/>
        <end position="104"/>
    </location>
</feature>
<dbReference type="PANTHER" id="PTHR15272:SF0">
    <property type="entry name" value="CHROMATIN ASSEMBLY FACTOR 1 SUBUNIT A"/>
    <property type="match status" value="1"/>
</dbReference>
<evidence type="ECO:0000313" key="10">
    <source>
        <dbReference type="EMBL" id="KAF2885113.1"/>
    </source>
</evidence>
<keyword evidence="6" id="KW-0539">Nucleus</keyword>
<dbReference type="AlphaFoldDB" id="A0A8K0CD64"/>
<dbReference type="Pfam" id="PF11600">
    <property type="entry name" value="CAF1A_acidic"/>
    <property type="match status" value="1"/>
</dbReference>
<dbReference type="PANTHER" id="PTHR15272">
    <property type="entry name" value="CHROMATIN ASSEMBLY FACTOR 1 SUBUNIT A CAF-1 SUBUNIT A"/>
    <property type="match status" value="1"/>
</dbReference>
<protein>
    <recommendedName>
        <fullName evidence="12">Chromatin assembly factor 1 subunit A</fullName>
    </recommendedName>
</protein>
<feature type="compositionally biased region" description="Basic and acidic residues" evidence="7">
    <location>
        <begin position="165"/>
        <end position="182"/>
    </location>
</feature>
<sequence>MVTSRISYNYTMHYEVGHPQSRHLPTLHEISRLRIHSSEEPPPDVPVLYVAMATWIPKCNMYHYNPRSDEEHRRSPTNNASSNDVEEKTLQNKERLSPIDNEELQVEVMNADKIHIEEDKSAKEQNGEQLDLEINSSSDMQENEYTDKTPQNNEQVEVEVADPANKPDESIDKTSQSDHSDESDLENESQNKNIDINTSQESTMIDVTDDCDNTVTTEAGTSGDSKMNKQTVISKVSESKITPKRVISPKQAEKKLETEKQREEKRKEREKKKLELIEEKLKIKQEKKKQKLEKQEQKQKEIEEKEEKKKKEKEEKEQKRKEKEEKIEQKRKEKEEKNEQKRKEQEEKNKEKQKLEEKKQKAATAFANFFTKKSENVIDEKKSDDASLTFMPFEVKSDMRLAPIFRNKLTDDQKEFLSAALQSQNEKLYLDELKEGRKTGKDGKTWQSEEPEDSDDVVVVEDINPGEHIEEQPKSNSKLRAKLLKFEDNRRPPYFGTWRKKSIYIKPRRPLALDKEYFDYENDSDEDWEEGEDTGESLHGSDDEDKENDSENEYEVDNDFFVPHGHLSDDELNDEEGAVISPEAHKAKLKLLKKEFEEEMQGKTQKIKPRVIGCIWYNKEQKNVDNAIHQFLKPFSIISNGPIVIKKRNEFVIQTSLRNFLPGKPLSRDLIPDFLKVIHGNTNKSNKVIAEFINCLRLKNSNVKVSKASLKKQWRQFADWIRCPEEGPMLNKYCWYVRSEVKDEYNVDLTLPNK</sequence>
<feature type="domain" description="Chromatin assembly factor 1 p150 subunit acidic region" evidence="8">
    <location>
        <begin position="259"/>
        <end position="400"/>
    </location>
</feature>
<dbReference type="Proteomes" id="UP000801492">
    <property type="component" value="Unassembled WGS sequence"/>
</dbReference>
<dbReference type="OrthoDB" id="79480at2759"/>
<name>A0A8K0CD64_IGNLU</name>
<comment type="caution">
    <text evidence="10">The sequence shown here is derived from an EMBL/GenBank/DDBJ whole genome shotgun (WGS) entry which is preliminary data.</text>
</comment>
<feature type="domain" description="Chromatin assembly factor 1 subunit A dimerization" evidence="9">
    <location>
        <begin position="482"/>
        <end position="553"/>
    </location>
</feature>
<dbReference type="Pfam" id="PF12253">
    <property type="entry name" value="CAF1A_dimeriz"/>
    <property type="match status" value="1"/>
</dbReference>
<keyword evidence="5" id="KW-0234">DNA repair</keyword>
<keyword evidence="4" id="KW-0143">Chaperone</keyword>
<feature type="region of interest" description="Disordered" evidence="7">
    <location>
        <begin position="117"/>
        <end position="361"/>
    </location>
</feature>
<proteinExistence type="predicted"/>
<dbReference type="GO" id="GO:0033186">
    <property type="term" value="C:CAF-1 complex"/>
    <property type="evidence" value="ECO:0007669"/>
    <property type="project" value="TreeGrafter"/>
</dbReference>
<evidence type="ECO:0000256" key="6">
    <source>
        <dbReference type="ARBA" id="ARBA00023242"/>
    </source>
</evidence>
<organism evidence="10 11">
    <name type="scientific">Ignelater luminosus</name>
    <name type="common">Cucubano</name>
    <name type="synonym">Pyrophorus luminosus</name>
    <dbReference type="NCBI Taxonomy" id="2038154"/>
    <lineage>
        <taxon>Eukaryota</taxon>
        <taxon>Metazoa</taxon>
        <taxon>Ecdysozoa</taxon>
        <taxon>Arthropoda</taxon>
        <taxon>Hexapoda</taxon>
        <taxon>Insecta</taxon>
        <taxon>Pterygota</taxon>
        <taxon>Neoptera</taxon>
        <taxon>Endopterygota</taxon>
        <taxon>Coleoptera</taxon>
        <taxon>Polyphaga</taxon>
        <taxon>Elateriformia</taxon>
        <taxon>Elateroidea</taxon>
        <taxon>Elateridae</taxon>
        <taxon>Agrypninae</taxon>
        <taxon>Pyrophorini</taxon>
        <taxon>Ignelater</taxon>
    </lineage>
</organism>
<dbReference type="GO" id="GO:0006334">
    <property type="term" value="P:nucleosome assembly"/>
    <property type="evidence" value="ECO:0007669"/>
    <property type="project" value="TreeGrafter"/>
</dbReference>
<accession>A0A8K0CD64</accession>
<dbReference type="GO" id="GO:0006260">
    <property type="term" value="P:DNA replication"/>
    <property type="evidence" value="ECO:0007669"/>
    <property type="project" value="UniProtKB-KW"/>
</dbReference>
<dbReference type="InterPro" id="IPR021644">
    <property type="entry name" value="CAF-1_p150_acidic"/>
</dbReference>
<feature type="compositionally biased region" description="Polar residues" evidence="7">
    <location>
        <begin position="188"/>
        <end position="205"/>
    </location>
</feature>
<feature type="compositionally biased region" description="Basic and acidic residues" evidence="7">
    <location>
        <begin position="251"/>
        <end position="284"/>
    </location>
</feature>
<evidence type="ECO:0000259" key="9">
    <source>
        <dbReference type="Pfam" id="PF12253"/>
    </source>
</evidence>
<feature type="compositionally biased region" description="Acidic residues" evidence="7">
    <location>
        <begin position="522"/>
        <end position="535"/>
    </location>
</feature>
<dbReference type="EMBL" id="VTPC01090033">
    <property type="protein sequence ID" value="KAF2885113.1"/>
    <property type="molecule type" value="Genomic_DNA"/>
</dbReference>
<feature type="compositionally biased region" description="Acidic residues" evidence="7">
    <location>
        <begin position="542"/>
        <end position="552"/>
    </location>
</feature>
<keyword evidence="11" id="KW-1185">Reference proteome</keyword>
<evidence type="ECO:0000256" key="2">
    <source>
        <dbReference type="ARBA" id="ARBA00022705"/>
    </source>
</evidence>
<feature type="compositionally biased region" description="Basic and acidic residues" evidence="7">
    <location>
        <begin position="292"/>
        <end position="360"/>
    </location>
</feature>